<accession>A0A1H8TKV6</accession>
<organism evidence="1 2">
    <name type="scientific">Actinacidiphila rubida</name>
    <dbReference type="NCBI Taxonomy" id="310780"/>
    <lineage>
        <taxon>Bacteria</taxon>
        <taxon>Bacillati</taxon>
        <taxon>Actinomycetota</taxon>
        <taxon>Actinomycetes</taxon>
        <taxon>Kitasatosporales</taxon>
        <taxon>Streptomycetaceae</taxon>
        <taxon>Actinacidiphila</taxon>
    </lineage>
</organism>
<name>A0A1H8TKV6_9ACTN</name>
<dbReference type="InterPro" id="IPR042095">
    <property type="entry name" value="SUMF_sf"/>
</dbReference>
<gene>
    <name evidence="1" type="ORF">SAMN05216267_10557</name>
</gene>
<evidence type="ECO:0000313" key="1">
    <source>
        <dbReference type="EMBL" id="SEO91485.1"/>
    </source>
</evidence>
<evidence type="ECO:0000313" key="2">
    <source>
        <dbReference type="Proteomes" id="UP000181951"/>
    </source>
</evidence>
<sequence length="265" mass="28119">MTLAELTLDQWRSFDAATARRVAQDAADAAGGRLVAVETVEHLGVPLHRARIERRAQDFALVPGGAVTLGFDAGTWHGTPQQEADYAQSVAEGFGPGPDLRAYLQEVLSPHRRVVVPTVLMAVEDENLTTLPAGMPGALAARGLRMPSADEWEHACGAGAGTLFRWGDECPLDRIPYGSGSGPQQELSALGLHIAYDTYRAELTSDVTAIHGGDGGESVCGGYGNVLAWLPLATANRNPAMAEFVYGPEGQDLCEDFSTRPVLPL</sequence>
<evidence type="ECO:0008006" key="3">
    <source>
        <dbReference type="Google" id="ProtNLM"/>
    </source>
</evidence>
<dbReference type="SUPFAM" id="SSF56436">
    <property type="entry name" value="C-type lectin-like"/>
    <property type="match status" value="1"/>
</dbReference>
<reference evidence="1 2" key="1">
    <citation type="submission" date="2016-10" db="EMBL/GenBank/DDBJ databases">
        <authorList>
            <person name="de Groot N.N."/>
        </authorList>
    </citation>
    <scope>NUCLEOTIDE SEQUENCE [LARGE SCALE GENOMIC DNA]</scope>
    <source>
        <strain evidence="1 2">CGMCC 4.2026</strain>
    </source>
</reference>
<dbReference type="AlphaFoldDB" id="A0A1H8TKV6"/>
<dbReference type="STRING" id="310780.SAMN05216267_10557"/>
<protein>
    <recommendedName>
        <fullName evidence="3">Sulfatase-modifying factor enzyme domain-containing protein</fullName>
    </recommendedName>
</protein>
<dbReference type="RefSeq" id="WP_069466731.1">
    <property type="nucleotide sequence ID" value="NZ_FODD01000055.1"/>
</dbReference>
<keyword evidence="2" id="KW-1185">Reference proteome</keyword>
<dbReference type="OrthoDB" id="4050476at2"/>
<dbReference type="Gene3D" id="3.90.1580.10">
    <property type="entry name" value="paralog of FGE (formylglycine-generating enzyme)"/>
    <property type="match status" value="1"/>
</dbReference>
<proteinExistence type="predicted"/>
<dbReference type="EMBL" id="FODD01000055">
    <property type="protein sequence ID" value="SEO91485.1"/>
    <property type="molecule type" value="Genomic_DNA"/>
</dbReference>
<dbReference type="InterPro" id="IPR016187">
    <property type="entry name" value="CTDL_fold"/>
</dbReference>
<dbReference type="Proteomes" id="UP000181951">
    <property type="component" value="Unassembled WGS sequence"/>
</dbReference>